<feature type="compositionally biased region" description="Basic and acidic residues" evidence="1">
    <location>
        <begin position="369"/>
        <end position="383"/>
    </location>
</feature>
<feature type="compositionally biased region" description="Pro residues" evidence="1">
    <location>
        <begin position="752"/>
        <end position="765"/>
    </location>
</feature>
<dbReference type="AlphaFoldDB" id="A0AAE1BSC4"/>
<feature type="region of interest" description="Disordered" evidence="1">
    <location>
        <begin position="937"/>
        <end position="961"/>
    </location>
</feature>
<feature type="compositionally biased region" description="Acidic residues" evidence="1">
    <location>
        <begin position="836"/>
        <end position="846"/>
    </location>
</feature>
<comment type="caution">
    <text evidence="2">The sequence shown here is derived from an EMBL/GenBank/DDBJ whole genome shotgun (WGS) entry which is preliminary data.</text>
</comment>
<feature type="compositionally biased region" description="Pro residues" evidence="1">
    <location>
        <begin position="620"/>
        <end position="647"/>
    </location>
</feature>
<feature type="region of interest" description="Disordered" evidence="1">
    <location>
        <begin position="1102"/>
        <end position="1160"/>
    </location>
</feature>
<feature type="compositionally biased region" description="Polar residues" evidence="1">
    <location>
        <begin position="7"/>
        <end position="17"/>
    </location>
</feature>
<name>A0AAE1BSC4_PETCI</name>
<organism evidence="2 3">
    <name type="scientific">Petrolisthes cinctipes</name>
    <name type="common">Flat porcelain crab</name>
    <dbReference type="NCBI Taxonomy" id="88211"/>
    <lineage>
        <taxon>Eukaryota</taxon>
        <taxon>Metazoa</taxon>
        <taxon>Ecdysozoa</taxon>
        <taxon>Arthropoda</taxon>
        <taxon>Crustacea</taxon>
        <taxon>Multicrustacea</taxon>
        <taxon>Malacostraca</taxon>
        <taxon>Eumalacostraca</taxon>
        <taxon>Eucarida</taxon>
        <taxon>Decapoda</taxon>
        <taxon>Pleocyemata</taxon>
        <taxon>Anomura</taxon>
        <taxon>Galatheoidea</taxon>
        <taxon>Porcellanidae</taxon>
        <taxon>Petrolisthes</taxon>
    </lineage>
</organism>
<evidence type="ECO:0000313" key="2">
    <source>
        <dbReference type="EMBL" id="KAK3854419.1"/>
    </source>
</evidence>
<feature type="region of interest" description="Disordered" evidence="1">
    <location>
        <begin position="484"/>
        <end position="508"/>
    </location>
</feature>
<keyword evidence="3" id="KW-1185">Reference proteome</keyword>
<protein>
    <submittedName>
        <fullName evidence="2">Uncharacterized protein</fullName>
    </submittedName>
</protein>
<feature type="compositionally biased region" description="Basic and acidic residues" evidence="1">
    <location>
        <begin position="334"/>
        <end position="346"/>
    </location>
</feature>
<feature type="region of interest" description="Disordered" evidence="1">
    <location>
        <begin position="527"/>
        <end position="857"/>
    </location>
</feature>
<feature type="compositionally biased region" description="Pro residues" evidence="1">
    <location>
        <begin position="122"/>
        <end position="133"/>
    </location>
</feature>
<accession>A0AAE1BSC4</accession>
<feature type="compositionally biased region" description="Basic and acidic residues" evidence="1">
    <location>
        <begin position="142"/>
        <end position="246"/>
    </location>
</feature>
<feature type="region of interest" description="Disordered" evidence="1">
    <location>
        <begin position="102"/>
        <end position="468"/>
    </location>
</feature>
<feature type="compositionally biased region" description="Pro residues" evidence="1">
    <location>
        <begin position="773"/>
        <end position="786"/>
    </location>
</feature>
<feature type="compositionally biased region" description="Basic and acidic residues" evidence="1">
    <location>
        <begin position="392"/>
        <end position="410"/>
    </location>
</feature>
<feature type="region of interest" description="Disordered" evidence="1">
    <location>
        <begin position="1"/>
        <end position="46"/>
    </location>
</feature>
<feature type="compositionally biased region" description="Low complexity" evidence="1">
    <location>
        <begin position="563"/>
        <end position="574"/>
    </location>
</feature>
<feature type="compositionally biased region" description="Pro residues" evidence="1">
    <location>
        <begin position="794"/>
        <end position="807"/>
    </location>
</feature>
<feature type="compositionally biased region" description="Low complexity" evidence="1">
    <location>
        <begin position="261"/>
        <end position="274"/>
    </location>
</feature>
<feature type="compositionally biased region" description="Basic and acidic residues" evidence="1">
    <location>
        <begin position="943"/>
        <end position="961"/>
    </location>
</feature>
<feature type="compositionally biased region" description="Low complexity" evidence="1">
    <location>
        <begin position="22"/>
        <end position="36"/>
    </location>
</feature>
<feature type="compositionally biased region" description="Pro residues" evidence="1">
    <location>
        <begin position="712"/>
        <end position="741"/>
    </location>
</feature>
<feature type="compositionally biased region" description="Basic and acidic residues" evidence="1">
    <location>
        <begin position="416"/>
        <end position="440"/>
    </location>
</feature>
<feature type="compositionally biased region" description="Acidic residues" evidence="1">
    <location>
        <begin position="247"/>
        <end position="257"/>
    </location>
</feature>
<feature type="compositionally biased region" description="Basic and acidic residues" evidence="1">
    <location>
        <begin position="454"/>
        <end position="468"/>
    </location>
</feature>
<feature type="compositionally biased region" description="Basic and acidic residues" evidence="1">
    <location>
        <begin position="532"/>
        <end position="554"/>
    </location>
</feature>
<feature type="compositionally biased region" description="Low complexity" evidence="1">
    <location>
        <begin position="648"/>
        <end position="660"/>
    </location>
</feature>
<reference evidence="2" key="1">
    <citation type="submission" date="2023-10" db="EMBL/GenBank/DDBJ databases">
        <title>Genome assemblies of two species of porcelain crab, Petrolisthes cinctipes and Petrolisthes manimaculis (Anomura: Porcellanidae).</title>
        <authorList>
            <person name="Angst P."/>
        </authorList>
    </citation>
    <scope>NUCLEOTIDE SEQUENCE</scope>
    <source>
        <strain evidence="2">PB745_01</strain>
        <tissue evidence="2">Gill</tissue>
    </source>
</reference>
<evidence type="ECO:0000313" key="3">
    <source>
        <dbReference type="Proteomes" id="UP001286313"/>
    </source>
</evidence>
<dbReference type="Proteomes" id="UP001286313">
    <property type="component" value="Unassembled WGS sequence"/>
</dbReference>
<gene>
    <name evidence="2" type="ORF">Pcinc_039106</name>
</gene>
<sequence length="1194" mass="132481">MEKQPRPQASTWTSSEGDQTKPIPHQPSSISSQYSSTQRAGVEVSVEEAGRWMEGVRRELEEGDLDLPPTSRIHQMIRDLAAGTFDEDKYIISRRVDHFANQAVRSARQMKTEEEHKDGDPPPRQPSPLPLPYRPASSKISGTRDRDIKRRRNDERTEMEGRGDDGRKDTEMKRDDERTETGILGDGERKESNERKEDNARVKIEIETRQGETEVERQDNEERTENERQESDQETEIRRMENGDKREEEEEEAEESDSYTSNNSESQKSDQSSVSRDKYSSHNPADEDEEESERKENQLRGKHTEDEVNEDGESGTLYRDQQGGDGPKYVYIVTHKERRNEEDSRMRGSQNDDAGVDIDRGGVSEPVNDEDRQQTDPEYDHPGGYRGVLQEYSERRRDGDSDGDWEERNELYQPHRYVERRENDREERSDDREVSKKEMGAGESGENVEEEEEGRGGEMEERSAQDELRRRILERVEEEMRGRVWRVMDSIESSLQPQPGMTREEQRKKIVSVVEAVVRDLVQRKINALAASEKDKKEEKAKEEEAREEERAEEKEEEEEGRSSYTYSSFPTTSEQHSSKQIDERKSSHTPESPSSRVPTPEPSHEEEEVGSGKGDKHPTPPISPPAIPPQDPHVTQTPPPSPPVHQPAPHLSSPISTPSRSPPPTIQEAPHAIPPPSTLSPAKMRTHTYAHTPVSSPAKRTEIIQVVSTPKPSPPLTPTSVEPPPLVHTPSTSPQPPQLPIPQDKGIQVHSPPPQPQPPPPPPQDKGIQVHSPPPQPQPPPPPPQDKGIQVHSPPPQPQPPPPPPQDKGIQVHFPLQPPPPQPITTNIRTTEDTLSVEEEGEEDDHQCTPTLPATPSVICHTSPDVTMSSVMEAQVFDTTYQTVSEGEVVVVSGGVGGEILDEGSVGGEVMERGVGEVSHGANTSLEDGEVVRHTLPFPPPHDTHTLGKERSEGEVRLEDNESTEYDMTLTDLGSIQEEGGDDMMTSHYTSTTTTTTTTAGNIEDGETFVADTESYSSGEALRVSVGASRVSGEVLRVSGEALRASGSSVASRIPIATRAFISGEASLISSEGRSPGTRISGRSEARRITIPDEGRRITIKTTRTSTARMSTDQAEPSTSKAKGRRGPIEATWRPSEASKPPMTEATPSEGVSEEDMRELRQQNSLLLARLGVFGSSAFISGLDRGQSSSSSS</sequence>
<feature type="compositionally biased region" description="Basic and acidic residues" evidence="1">
    <location>
        <begin position="110"/>
        <end position="121"/>
    </location>
</feature>
<feature type="compositionally biased region" description="Polar residues" evidence="1">
    <location>
        <begin position="1111"/>
        <end position="1122"/>
    </location>
</feature>
<evidence type="ECO:0000256" key="1">
    <source>
        <dbReference type="SAM" id="MobiDB-lite"/>
    </source>
</evidence>
<proteinExistence type="predicted"/>
<dbReference type="EMBL" id="JAWQEG010006585">
    <property type="protein sequence ID" value="KAK3854419.1"/>
    <property type="molecule type" value="Genomic_DNA"/>
</dbReference>
<feature type="compositionally biased region" description="Basic and acidic residues" evidence="1">
    <location>
        <begin position="577"/>
        <end position="589"/>
    </location>
</feature>
<feature type="compositionally biased region" description="Basic and acidic residues" evidence="1">
    <location>
        <begin position="292"/>
        <end position="306"/>
    </location>
</feature>